<reference evidence="1 2" key="1">
    <citation type="journal article" date="2017" name="BMC Genomics">
        <title>Genomic analysis of methanogenic archaea reveals a shift towards energy conservation.</title>
        <authorList>
            <person name="Gilmore S.P."/>
            <person name="Henske J.K."/>
            <person name="Sexton J.A."/>
            <person name="Solomon K.V."/>
            <person name="Seppala S."/>
            <person name="Yoo J.I."/>
            <person name="Huyett L.M."/>
            <person name="Pressman A."/>
            <person name="Cogan J.Z."/>
            <person name="Kivenson V."/>
            <person name="Peng X."/>
            <person name="Tan Y."/>
            <person name="Valentine D.L."/>
            <person name="O'Malley M.A."/>
        </authorList>
    </citation>
    <scope>NUCLEOTIDE SEQUENCE [LARGE SCALE GENOMIC DNA]</scope>
    <source>
        <strain evidence="1 2">XII</strain>
    </source>
</reference>
<proteinExistence type="predicted"/>
<organism evidence="1 2">
    <name type="scientific">Methanocorpusculum parvum</name>
    <dbReference type="NCBI Taxonomy" id="2193"/>
    <lineage>
        <taxon>Archaea</taxon>
        <taxon>Methanobacteriati</taxon>
        <taxon>Methanobacteriota</taxon>
        <taxon>Stenosarchaea group</taxon>
        <taxon>Methanomicrobia</taxon>
        <taxon>Methanomicrobiales</taxon>
        <taxon>Methanocorpusculaceae</taxon>
        <taxon>Methanocorpusculum</taxon>
    </lineage>
</organism>
<sequence length="98" mass="11049">MDNHALRVKILTFYLADANSRGHANFCPCAHLADKLGVSGIDLDNEVDYLKRKGYLSGSHVYGMKPAEGEYRITAQGRDFLARKEGPKDETTVFRRIF</sequence>
<dbReference type="Gene3D" id="1.10.10.10">
    <property type="entry name" value="Winged helix-like DNA-binding domain superfamily/Winged helix DNA-binding domain"/>
    <property type="match status" value="1"/>
</dbReference>
<dbReference type="AlphaFoldDB" id="A0AAX0Q6J0"/>
<dbReference type="Proteomes" id="UP000243820">
    <property type="component" value="Unassembled WGS sequence"/>
</dbReference>
<keyword evidence="2" id="KW-1185">Reference proteome</keyword>
<evidence type="ECO:0008006" key="3">
    <source>
        <dbReference type="Google" id="ProtNLM"/>
    </source>
</evidence>
<gene>
    <name evidence="1" type="ORF">ASJ83_00685</name>
</gene>
<dbReference type="EMBL" id="LMVO01000044">
    <property type="protein sequence ID" value="PAV08709.1"/>
    <property type="molecule type" value="Genomic_DNA"/>
</dbReference>
<accession>A0AAX0Q6J0</accession>
<comment type="caution">
    <text evidence="1">The sequence shown here is derived from an EMBL/GenBank/DDBJ whole genome shotgun (WGS) entry which is preliminary data.</text>
</comment>
<dbReference type="InterPro" id="IPR036388">
    <property type="entry name" value="WH-like_DNA-bd_sf"/>
</dbReference>
<protein>
    <recommendedName>
        <fullName evidence="3">ArsR family transcriptional regulator</fullName>
    </recommendedName>
</protein>
<evidence type="ECO:0000313" key="1">
    <source>
        <dbReference type="EMBL" id="PAV08709.1"/>
    </source>
</evidence>
<evidence type="ECO:0000313" key="2">
    <source>
        <dbReference type="Proteomes" id="UP000243820"/>
    </source>
</evidence>
<name>A0AAX0Q6J0_9EURY</name>